<dbReference type="EMBL" id="VSSQ01007098">
    <property type="protein sequence ID" value="MPM34844.1"/>
    <property type="molecule type" value="Genomic_DNA"/>
</dbReference>
<evidence type="ECO:0000313" key="5">
    <source>
        <dbReference type="EMBL" id="MPM34844.1"/>
    </source>
</evidence>
<comment type="caution">
    <text evidence="5">The sequence shown here is derived from an EMBL/GenBank/DDBJ whole genome shotgun (WGS) entry which is preliminary data.</text>
</comment>
<gene>
    <name evidence="5" type="ORF">SDC9_81434</name>
</gene>
<feature type="domain" description="HTH araC/xylS-type" evidence="4">
    <location>
        <begin position="193"/>
        <end position="291"/>
    </location>
</feature>
<dbReference type="SUPFAM" id="SSF46689">
    <property type="entry name" value="Homeodomain-like"/>
    <property type="match status" value="1"/>
</dbReference>
<dbReference type="AlphaFoldDB" id="A0A644ZAD4"/>
<dbReference type="PROSITE" id="PS01124">
    <property type="entry name" value="HTH_ARAC_FAMILY_2"/>
    <property type="match status" value="1"/>
</dbReference>
<dbReference type="PANTHER" id="PTHR43280:SF32">
    <property type="entry name" value="TRANSCRIPTIONAL REGULATORY PROTEIN"/>
    <property type="match status" value="1"/>
</dbReference>
<evidence type="ECO:0000259" key="4">
    <source>
        <dbReference type="PROSITE" id="PS01124"/>
    </source>
</evidence>
<name>A0A644ZAD4_9ZZZZ</name>
<dbReference type="SUPFAM" id="SSF51215">
    <property type="entry name" value="Regulatory protein AraC"/>
    <property type="match status" value="1"/>
</dbReference>
<dbReference type="SMART" id="SM00342">
    <property type="entry name" value="HTH_ARAC"/>
    <property type="match status" value="1"/>
</dbReference>
<dbReference type="GO" id="GO:0043565">
    <property type="term" value="F:sequence-specific DNA binding"/>
    <property type="evidence" value="ECO:0007669"/>
    <property type="project" value="InterPro"/>
</dbReference>
<dbReference type="GO" id="GO:0003700">
    <property type="term" value="F:DNA-binding transcription factor activity"/>
    <property type="evidence" value="ECO:0007669"/>
    <property type="project" value="InterPro"/>
</dbReference>
<dbReference type="Gene3D" id="1.10.10.60">
    <property type="entry name" value="Homeodomain-like"/>
    <property type="match status" value="2"/>
</dbReference>
<protein>
    <recommendedName>
        <fullName evidence="4">HTH araC/xylS-type domain-containing protein</fullName>
    </recommendedName>
</protein>
<evidence type="ECO:0000256" key="3">
    <source>
        <dbReference type="ARBA" id="ARBA00023163"/>
    </source>
</evidence>
<dbReference type="InterPro" id="IPR009057">
    <property type="entry name" value="Homeodomain-like_sf"/>
</dbReference>
<dbReference type="Pfam" id="PF12833">
    <property type="entry name" value="HTH_18"/>
    <property type="match status" value="1"/>
</dbReference>
<keyword evidence="2" id="KW-0238">DNA-binding</keyword>
<dbReference type="InterPro" id="IPR018060">
    <property type="entry name" value="HTH_AraC"/>
</dbReference>
<keyword evidence="3" id="KW-0804">Transcription</keyword>
<evidence type="ECO:0000256" key="2">
    <source>
        <dbReference type="ARBA" id="ARBA00023125"/>
    </source>
</evidence>
<proteinExistence type="predicted"/>
<keyword evidence="1" id="KW-0805">Transcription regulation</keyword>
<sequence>MTELNELSIKRLNVLTGSDSFFAFFTIGEGGVAEDALSAYSGSGIIMDAGACICLSGSCRIMIDQQSYTVNKGEMVTVFPYTLFRTLFKSDDFTGLTVAVDMEFLTLLNIKSQIKLYMGIKQNPLVLLSDDEVDMLVKLSRNIGYSYARSTAPLRMEITVSLLTAFCYEIASLYLKKGDIENVKRSRKEYIFQRFIVLITSNCHKNRKLGFYAEKLFLHPQYLSSVIKEMSGITASEWIARTTTVNAKKMLQDPKLSILEISYRLNFPNPSSFGKYFKHYTGQTPGQFRNSPFIPRQAVVNLSEG</sequence>
<dbReference type="PANTHER" id="PTHR43280">
    <property type="entry name" value="ARAC-FAMILY TRANSCRIPTIONAL REGULATOR"/>
    <property type="match status" value="1"/>
</dbReference>
<dbReference type="InterPro" id="IPR037923">
    <property type="entry name" value="HTH-like"/>
</dbReference>
<evidence type="ECO:0000256" key="1">
    <source>
        <dbReference type="ARBA" id="ARBA00023015"/>
    </source>
</evidence>
<accession>A0A644ZAD4</accession>
<reference evidence="5" key="1">
    <citation type="submission" date="2019-08" db="EMBL/GenBank/DDBJ databases">
        <authorList>
            <person name="Kucharzyk K."/>
            <person name="Murdoch R.W."/>
            <person name="Higgins S."/>
            <person name="Loffler F."/>
        </authorList>
    </citation>
    <scope>NUCLEOTIDE SEQUENCE</scope>
</reference>
<organism evidence="5">
    <name type="scientific">bioreactor metagenome</name>
    <dbReference type="NCBI Taxonomy" id="1076179"/>
    <lineage>
        <taxon>unclassified sequences</taxon>
        <taxon>metagenomes</taxon>
        <taxon>ecological metagenomes</taxon>
    </lineage>
</organism>